<comment type="caution">
    <text evidence="1">The sequence shown here is derived from an EMBL/GenBank/DDBJ whole genome shotgun (WGS) entry which is preliminary data.</text>
</comment>
<proteinExistence type="predicted"/>
<dbReference type="RefSeq" id="WP_164358179.1">
    <property type="nucleotide sequence ID" value="NZ_JAAGME010001046.1"/>
</dbReference>
<evidence type="ECO:0000313" key="2">
    <source>
        <dbReference type="Proteomes" id="UP000471648"/>
    </source>
</evidence>
<protein>
    <submittedName>
        <fullName evidence="1">Uncharacterized protein</fullName>
    </submittedName>
</protein>
<organism evidence="1 2">
    <name type="scientific">Streptomyces microflavus</name>
    <name type="common">Streptomyces lipmanii</name>
    <dbReference type="NCBI Taxonomy" id="1919"/>
    <lineage>
        <taxon>Bacteria</taxon>
        <taxon>Bacillati</taxon>
        <taxon>Actinomycetota</taxon>
        <taxon>Actinomycetes</taxon>
        <taxon>Kitasatosporales</taxon>
        <taxon>Streptomycetaceae</taxon>
        <taxon>Streptomyces</taxon>
    </lineage>
</organism>
<dbReference type="AlphaFoldDB" id="A0A6N9VJN2"/>
<gene>
    <name evidence="1" type="ORF">G3I39_25020</name>
</gene>
<name>A0A6N9VJN2_STRMI</name>
<accession>A0A6N9VJN2</accession>
<evidence type="ECO:0000313" key="1">
    <source>
        <dbReference type="EMBL" id="NEB70291.1"/>
    </source>
</evidence>
<dbReference type="Proteomes" id="UP000471648">
    <property type="component" value="Unassembled WGS sequence"/>
</dbReference>
<dbReference type="EMBL" id="JAAGME010001046">
    <property type="protein sequence ID" value="NEB70291.1"/>
    <property type="molecule type" value="Genomic_DNA"/>
</dbReference>
<sequence length="81" mass="8800">MTPDDEARFFAQIIGDAKRTALCEPHRVDEIRGAVDRMGAAGILTVKASRVCPEGKLLVIDEQALEASARQAASEPIRLRP</sequence>
<reference evidence="1 2" key="1">
    <citation type="submission" date="2020-01" db="EMBL/GenBank/DDBJ databases">
        <title>Insect and environment-associated Actinomycetes.</title>
        <authorList>
            <person name="Currrie C."/>
            <person name="Chevrette M."/>
            <person name="Carlson C."/>
            <person name="Stubbendieck R."/>
            <person name="Wendt-Pienkowski E."/>
        </authorList>
    </citation>
    <scope>NUCLEOTIDE SEQUENCE [LARGE SCALE GENOMIC DNA]</scope>
    <source>
        <strain evidence="1 2">SID14438</strain>
    </source>
</reference>